<sequence length="139" mass="15105">MSDLTVTFDRVKAAAQRLKWDFDVAEGEETLIAGFEDAFVTVPFQPEVLTCVTFDPNTAVPMDQFDAVAAWANQWNTTCLYGNAYAKVNEHAGNVALVTSAGVPIHEGATDAQLDSWLLTIVGACVHACAEFRAHRQAE</sequence>
<dbReference type="RefSeq" id="WP_313272156.1">
    <property type="nucleotide sequence ID" value="NZ_JASXSX010000001.1"/>
</dbReference>
<evidence type="ECO:0000313" key="2">
    <source>
        <dbReference type="Proteomes" id="UP001247542"/>
    </source>
</evidence>
<dbReference type="InterPro" id="IPR019660">
    <property type="entry name" value="Put_sensory_transdc_reg_YbjN"/>
</dbReference>
<dbReference type="Pfam" id="PF10722">
    <property type="entry name" value="YbjN"/>
    <property type="match status" value="1"/>
</dbReference>
<proteinExistence type="predicted"/>
<comment type="caution">
    <text evidence="1">The sequence shown here is derived from an EMBL/GenBank/DDBJ whole genome shotgun (WGS) entry which is preliminary data.</text>
</comment>
<gene>
    <name evidence="1" type="ORF">QS713_02425</name>
</gene>
<organism evidence="1 2">
    <name type="scientific">Gleimia hominis</name>
    <dbReference type="NCBI Taxonomy" id="595468"/>
    <lineage>
        <taxon>Bacteria</taxon>
        <taxon>Bacillati</taxon>
        <taxon>Actinomycetota</taxon>
        <taxon>Actinomycetes</taxon>
        <taxon>Actinomycetales</taxon>
        <taxon>Actinomycetaceae</taxon>
        <taxon>Gleimia</taxon>
    </lineage>
</organism>
<accession>A0ABU3I967</accession>
<protein>
    <submittedName>
        <fullName evidence="1">YbjN domain-containing protein</fullName>
    </submittedName>
</protein>
<name>A0ABU3I967_9ACTO</name>
<dbReference type="Proteomes" id="UP001247542">
    <property type="component" value="Unassembled WGS sequence"/>
</dbReference>
<reference evidence="1 2" key="1">
    <citation type="submission" date="2023-06" db="EMBL/GenBank/DDBJ databases">
        <title>Draft genome sequence of Gleimia hominis type strain CCUG 57540T.</title>
        <authorList>
            <person name="Salva-Serra F."/>
            <person name="Cardew S."/>
            <person name="Jensie Markopoulos S."/>
            <person name="Ohlen M."/>
            <person name="Inganas E."/>
            <person name="Svensson-Stadler L."/>
            <person name="Moore E.R.B."/>
        </authorList>
    </citation>
    <scope>NUCLEOTIDE SEQUENCE [LARGE SCALE GENOMIC DNA]</scope>
    <source>
        <strain evidence="1 2">CCUG 57540</strain>
    </source>
</reference>
<dbReference type="EMBL" id="JASXSX010000001">
    <property type="protein sequence ID" value="MDT3766920.1"/>
    <property type="molecule type" value="Genomic_DNA"/>
</dbReference>
<evidence type="ECO:0000313" key="1">
    <source>
        <dbReference type="EMBL" id="MDT3766920.1"/>
    </source>
</evidence>
<keyword evidence="2" id="KW-1185">Reference proteome</keyword>